<reference evidence="1 2" key="1">
    <citation type="submission" date="2020-09" db="EMBL/GenBank/DDBJ databases">
        <title>The genome sequence of type strain Labrenzia polysiphoniae KACC 19711.</title>
        <authorList>
            <person name="Liu Y."/>
        </authorList>
    </citation>
    <scope>NUCLEOTIDE SEQUENCE [LARGE SCALE GENOMIC DNA]</scope>
    <source>
        <strain evidence="1 2">KACC 19711</strain>
    </source>
</reference>
<gene>
    <name evidence="1" type="ORF">IG617_09430</name>
</gene>
<comment type="caution">
    <text evidence="1">The sequence shown here is derived from an EMBL/GenBank/DDBJ whole genome shotgun (WGS) entry which is preliminary data.</text>
</comment>
<dbReference type="EMBL" id="JACYXJ010000003">
    <property type="protein sequence ID" value="MBD8876505.1"/>
    <property type="molecule type" value="Genomic_DNA"/>
</dbReference>
<name>A0ABR9C9D8_9HYPH</name>
<protein>
    <submittedName>
        <fullName evidence="1">Uncharacterized protein</fullName>
    </submittedName>
</protein>
<dbReference type="Proteomes" id="UP000615687">
    <property type="component" value="Unassembled WGS sequence"/>
</dbReference>
<evidence type="ECO:0000313" key="2">
    <source>
        <dbReference type="Proteomes" id="UP000615687"/>
    </source>
</evidence>
<proteinExistence type="predicted"/>
<organism evidence="1 2">
    <name type="scientific">Roseibium polysiphoniae</name>
    <dbReference type="NCBI Taxonomy" id="2571221"/>
    <lineage>
        <taxon>Bacteria</taxon>
        <taxon>Pseudomonadati</taxon>
        <taxon>Pseudomonadota</taxon>
        <taxon>Alphaproteobacteria</taxon>
        <taxon>Hyphomicrobiales</taxon>
        <taxon>Stappiaceae</taxon>
        <taxon>Roseibium</taxon>
    </lineage>
</organism>
<evidence type="ECO:0000313" key="1">
    <source>
        <dbReference type="EMBL" id="MBD8876505.1"/>
    </source>
</evidence>
<sequence>MLWIILAISIGALLDMDVRILRAATRLTTKTYRQFVPVKHKDRTS</sequence>
<keyword evidence="2" id="KW-1185">Reference proteome</keyword>
<dbReference type="RefSeq" id="WP_192108957.1">
    <property type="nucleotide sequence ID" value="NZ_JACYXJ010000003.1"/>
</dbReference>
<accession>A0ABR9C9D8</accession>